<dbReference type="Proteomes" id="UP001168821">
    <property type="component" value="Unassembled WGS sequence"/>
</dbReference>
<keyword evidence="2" id="KW-1185">Reference proteome</keyword>
<evidence type="ECO:0000313" key="2">
    <source>
        <dbReference type="Proteomes" id="UP001168821"/>
    </source>
</evidence>
<reference evidence="1" key="1">
    <citation type="journal article" date="2023" name="G3 (Bethesda)">
        <title>Whole genome assemblies of Zophobas morio and Tenebrio molitor.</title>
        <authorList>
            <person name="Kaur S."/>
            <person name="Stinson S.A."/>
            <person name="diCenzo G.C."/>
        </authorList>
    </citation>
    <scope>NUCLEOTIDE SEQUENCE</scope>
    <source>
        <strain evidence="1">QUZm001</strain>
    </source>
</reference>
<proteinExistence type="predicted"/>
<organism evidence="1 2">
    <name type="scientific">Zophobas morio</name>
    <dbReference type="NCBI Taxonomy" id="2755281"/>
    <lineage>
        <taxon>Eukaryota</taxon>
        <taxon>Metazoa</taxon>
        <taxon>Ecdysozoa</taxon>
        <taxon>Arthropoda</taxon>
        <taxon>Hexapoda</taxon>
        <taxon>Insecta</taxon>
        <taxon>Pterygota</taxon>
        <taxon>Neoptera</taxon>
        <taxon>Endopterygota</taxon>
        <taxon>Coleoptera</taxon>
        <taxon>Polyphaga</taxon>
        <taxon>Cucujiformia</taxon>
        <taxon>Tenebrionidae</taxon>
        <taxon>Zophobas</taxon>
    </lineage>
</organism>
<dbReference type="GO" id="GO:0061343">
    <property type="term" value="P:cell adhesion involved in heart morphogenesis"/>
    <property type="evidence" value="ECO:0007669"/>
    <property type="project" value="TreeGrafter"/>
</dbReference>
<dbReference type="PANTHER" id="PTHR33395:SF22">
    <property type="entry name" value="REVERSE TRANSCRIPTASE DOMAIN-CONTAINING PROTEIN"/>
    <property type="match status" value="1"/>
</dbReference>
<name>A0AA38MHS1_9CUCU</name>
<protein>
    <recommendedName>
        <fullName evidence="3">Reverse transcriptase</fullName>
    </recommendedName>
</protein>
<gene>
    <name evidence="1" type="ORF">Zmor_016111</name>
</gene>
<accession>A0AA38MHS1</accession>
<dbReference type="GO" id="GO:0007508">
    <property type="term" value="P:larval heart development"/>
    <property type="evidence" value="ECO:0007669"/>
    <property type="project" value="TreeGrafter"/>
</dbReference>
<dbReference type="PANTHER" id="PTHR33395">
    <property type="entry name" value="TRANSCRIPTASE, PUTATIVE-RELATED-RELATED"/>
    <property type="match status" value="1"/>
</dbReference>
<evidence type="ECO:0000313" key="1">
    <source>
        <dbReference type="EMBL" id="KAJ3657081.1"/>
    </source>
</evidence>
<sequence>MQLVSFPTRFRFGQTPSLIDLILTNDPNLLCEISQQPPIGISDHCVIETFLQYHIPPTERYERREYTRIDFDGLNSDLAKINWDSLYHTANSIEAWNIFTNILSDLTSQNTTTFHIKYIRTKPWISSHFLKQAKIKKMLWNKFKVSGSQYDYNQHRVFSNKLKSDIRAAKYRYELNVTKRGPKAVYKFVRGKMLSKVSVPIMCKNDNTLAANEHQSANLLAEFFQSVFTSEPHTNLPPCLSPHKELFLSNIDFTEELVLAELIKISEKSSPGPDGLSPLILKKCASWIAGPLSHIMTLSFQNSVLPPIWLQALITLVWSPSLIGNKELLEKVQRRYLKTVQTLKDKPYDVRLSLLKLPSLEKRRIINDLVCTYNILTHQFGIDLSNIFELSAASHLRGHSMKLHHQKYKTRWRQNFLSNRVFNVWNSLDSDLIESSSTASFKNKLYNHLTDL</sequence>
<evidence type="ECO:0008006" key="3">
    <source>
        <dbReference type="Google" id="ProtNLM"/>
    </source>
</evidence>
<dbReference type="GO" id="GO:0031012">
    <property type="term" value="C:extracellular matrix"/>
    <property type="evidence" value="ECO:0007669"/>
    <property type="project" value="TreeGrafter"/>
</dbReference>
<dbReference type="EMBL" id="JALNTZ010000004">
    <property type="protein sequence ID" value="KAJ3657081.1"/>
    <property type="molecule type" value="Genomic_DNA"/>
</dbReference>
<dbReference type="AlphaFoldDB" id="A0AA38MHS1"/>
<comment type="caution">
    <text evidence="1">The sequence shown here is derived from an EMBL/GenBank/DDBJ whole genome shotgun (WGS) entry which is preliminary data.</text>
</comment>